<evidence type="ECO:0000256" key="3">
    <source>
        <dbReference type="ARBA" id="ARBA00023136"/>
    </source>
</evidence>
<dbReference type="PANTHER" id="PTHR43649">
    <property type="entry name" value="ARABINOSE-BINDING PROTEIN-RELATED"/>
    <property type="match status" value="1"/>
</dbReference>
<evidence type="ECO:0000256" key="7">
    <source>
        <dbReference type="SAM" id="SignalP"/>
    </source>
</evidence>
<proteinExistence type="predicted"/>
<dbReference type="EMBL" id="JAAOXG010000001">
    <property type="protein sequence ID" value="NNJ28350.1"/>
    <property type="molecule type" value="Genomic_DNA"/>
</dbReference>
<feature type="region of interest" description="Disordered" evidence="6">
    <location>
        <begin position="30"/>
        <end position="57"/>
    </location>
</feature>
<gene>
    <name evidence="8" type="ORF">G9470_00860</name>
</gene>
<accession>A0ABX1VKL6</accession>
<dbReference type="RefSeq" id="WP_170819718.1">
    <property type="nucleotide sequence ID" value="NZ_JAAOXG010000001.1"/>
</dbReference>
<keyword evidence="5" id="KW-0449">Lipoprotein</keyword>
<keyword evidence="2 7" id="KW-0732">Signal</keyword>
<dbReference type="InterPro" id="IPR006059">
    <property type="entry name" value="SBP"/>
</dbReference>
<evidence type="ECO:0000256" key="2">
    <source>
        <dbReference type="ARBA" id="ARBA00022729"/>
    </source>
</evidence>
<keyword evidence="9" id="KW-1185">Reference proteome</keyword>
<dbReference type="InterPro" id="IPR050490">
    <property type="entry name" value="Bact_solute-bd_prot1"/>
</dbReference>
<dbReference type="PANTHER" id="PTHR43649:SF33">
    <property type="entry name" value="POLYGALACTURONAN_RHAMNOGALACTURONAN-BINDING PROTEIN YTCQ"/>
    <property type="match status" value="1"/>
</dbReference>
<name>A0ABX1VKL6_9FIRM</name>
<keyword evidence="3" id="KW-0472">Membrane</keyword>
<feature type="signal peptide" evidence="7">
    <location>
        <begin position="1"/>
        <end position="20"/>
    </location>
</feature>
<evidence type="ECO:0000256" key="1">
    <source>
        <dbReference type="ARBA" id="ARBA00022475"/>
    </source>
</evidence>
<feature type="chain" id="PRO_5046168252" evidence="7">
    <location>
        <begin position="21"/>
        <end position="448"/>
    </location>
</feature>
<sequence>MKKYLWVMAMAGAAAVLSLAGCGKSAQSDGTVASSSGSQSADSKSESQSQSQAKSGGQAIRIVNGKIEIDEPLKAFAKKYQEKTGQEVVIESLGGGVDINGTMKGYLAAGNMPDLFVFGGEGDYQTWKDYMTDLSGEEWASQTEFGFKSEDGKTVGFPYAVEGYGITYNKDVLKAAGIDPASLTNYDGFKKAFEAIDQKKGELGLSAVCSVAAESGQMYWSTGNHLFGYYLSGGLKRGDTTYIDQLKSGKTDTERLGQFADFMKLLFDYSDKNTLISGTYDDQLALWAQGKTAFITQGNWIDPSLPDYSVKFECGIAPLAFTKEEMKGVLADCPSWWAVYNKGTNIDACKAFLKELALTEEGQECLVSDCGMISPYTTCKVSPKTPLAMSLKTYVDAGNTYSWEWTKMPEGISMNATGKVFELYAKGEIDKDGFVNMMQTAIADYVKK</sequence>
<keyword evidence="4" id="KW-0564">Palmitate</keyword>
<reference evidence="8 9" key="1">
    <citation type="submission" date="2020-03" db="EMBL/GenBank/DDBJ databases">
        <title>Genome Sequence of industrial isolate, B5A.</title>
        <authorList>
            <person name="Sharma S."/>
            <person name="Patil P.B."/>
            <person name="Korpole S."/>
        </authorList>
    </citation>
    <scope>NUCLEOTIDE SEQUENCE [LARGE SCALE GENOMIC DNA]</scope>
    <source>
        <strain evidence="8 9">PI-S10-B5A</strain>
    </source>
</reference>
<evidence type="ECO:0000256" key="4">
    <source>
        <dbReference type="ARBA" id="ARBA00023139"/>
    </source>
</evidence>
<dbReference type="Gene3D" id="3.40.190.10">
    <property type="entry name" value="Periplasmic binding protein-like II"/>
    <property type="match status" value="2"/>
</dbReference>
<keyword evidence="1" id="KW-1003">Cell membrane</keyword>
<evidence type="ECO:0000256" key="6">
    <source>
        <dbReference type="SAM" id="MobiDB-lite"/>
    </source>
</evidence>
<dbReference type="Pfam" id="PF01547">
    <property type="entry name" value="SBP_bac_1"/>
    <property type="match status" value="1"/>
</dbReference>
<evidence type="ECO:0000313" key="9">
    <source>
        <dbReference type="Proteomes" id="UP000539052"/>
    </source>
</evidence>
<evidence type="ECO:0000313" key="8">
    <source>
        <dbReference type="EMBL" id="NNJ28350.1"/>
    </source>
</evidence>
<organism evidence="8 9">
    <name type="scientific">Lacrimispora defluvii</name>
    <dbReference type="NCBI Taxonomy" id="2719233"/>
    <lineage>
        <taxon>Bacteria</taxon>
        <taxon>Bacillati</taxon>
        <taxon>Bacillota</taxon>
        <taxon>Clostridia</taxon>
        <taxon>Lachnospirales</taxon>
        <taxon>Lachnospiraceae</taxon>
        <taxon>Lacrimispora</taxon>
    </lineage>
</organism>
<comment type="caution">
    <text evidence="8">The sequence shown here is derived from an EMBL/GenBank/DDBJ whole genome shotgun (WGS) entry which is preliminary data.</text>
</comment>
<evidence type="ECO:0000256" key="5">
    <source>
        <dbReference type="ARBA" id="ARBA00023288"/>
    </source>
</evidence>
<dbReference type="SUPFAM" id="SSF53850">
    <property type="entry name" value="Periplasmic binding protein-like II"/>
    <property type="match status" value="1"/>
</dbReference>
<dbReference type="Proteomes" id="UP000539052">
    <property type="component" value="Unassembled WGS sequence"/>
</dbReference>
<dbReference type="PROSITE" id="PS51257">
    <property type="entry name" value="PROKAR_LIPOPROTEIN"/>
    <property type="match status" value="1"/>
</dbReference>
<protein>
    <submittedName>
        <fullName evidence="8">ABC transporter substrate-binding protein</fullName>
    </submittedName>
</protein>